<feature type="compositionally biased region" description="Polar residues" evidence="1">
    <location>
        <begin position="140"/>
        <end position="150"/>
    </location>
</feature>
<dbReference type="InterPro" id="IPR036420">
    <property type="entry name" value="BRCT_dom_sf"/>
</dbReference>
<feature type="region of interest" description="Disordered" evidence="1">
    <location>
        <begin position="377"/>
        <end position="410"/>
    </location>
</feature>
<feature type="compositionally biased region" description="Basic and acidic residues" evidence="1">
    <location>
        <begin position="231"/>
        <end position="243"/>
    </location>
</feature>
<feature type="compositionally biased region" description="Basic and acidic residues" evidence="1">
    <location>
        <begin position="547"/>
        <end position="566"/>
    </location>
</feature>
<feature type="compositionally biased region" description="Polar residues" evidence="1">
    <location>
        <begin position="299"/>
        <end position="319"/>
    </location>
</feature>
<feature type="region of interest" description="Disordered" evidence="1">
    <location>
        <begin position="472"/>
        <end position="575"/>
    </location>
</feature>
<feature type="compositionally biased region" description="Polar residues" evidence="1">
    <location>
        <begin position="483"/>
        <end position="498"/>
    </location>
</feature>
<dbReference type="CDD" id="cd00027">
    <property type="entry name" value="BRCT"/>
    <property type="match status" value="1"/>
</dbReference>
<feature type="region of interest" description="Disordered" evidence="1">
    <location>
        <begin position="1119"/>
        <end position="1139"/>
    </location>
</feature>
<reference evidence="3 4" key="1">
    <citation type="journal article" date="2015" name="PLoS Pathog.">
        <title>Leptomonas seymouri: Adaptations to the Dixenous Life Cycle Analyzed by Genome Sequencing, Transcriptome Profiling and Co-infection with Leishmania donovani.</title>
        <authorList>
            <person name="Kraeva N."/>
            <person name="Butenko A."/>
            <person name="Hlavacova J."/>
            <person name="Kostygov A."/>
            <person name="Myskova J."/>
            <person name="Grybchuk D."/>
            <person name="Lestinova T."/>
            <person name="Votypka J."/>
            <person name="Volf P."/>
            <person name="Opperdoes F."/>
            <person name="Flegontov P."/>
            <person name="Lukes J."/>
            <person name="Yurchenko V."/>
        </authorList>
    </citation>
    <scope>NUCLEOTIDE SEQUENCE [LARGE SCALE GENOMIC DNA]</scope>
    <source>
        <strain evidence="3 4">ATCC 30220</strain>
    </source>
</reference>
<feature type="region of interest" description="Disordered" evidence="1">
    <location>
        <begin position="118"/>
        <end position="175"/>
    </location>
</feature>
<feature type="compositionally biased region" description="Basic residues" evidence="1">
    <location>
        <begin position="533"/>
        <end position="544"/>
    </location>
</feature>
<name>A0A0N0P8K3_LEPSE</name>
<dbReference type="InterPro" id="IPR001357">
    <property type="entry name" value="BRCT_dom"/>
</dbReference>
<dbReference type="AlphaFoldDB" id="A0A0N0P8K3"/>
<dbReference type="Gene3D" id="3.40.50.10190">
    <property type="entry name" value="BRCT domain"/>
    <property type="match status" value="1"/>
</dbReference>
<evidence type="ECO:0000313" key="4">
    <source>
        <dbReference type="Proteomes" id="UP000038009"/>
    </source>
</evidence>
<feature type="compositionally biased region" description="Basic and acidic residues" evidence="1">
    <location>
        <begin position="270"/>
        <end position="286"/>
    </location>
</feature>
<feature type="compositionally biased region" description="Low complexity" evidence="1">
    <location>
        <begin position="156"/>
        <end position="167"/>
    </location>
</feature>
<feature type="compositionally biased region" description="Low complexity" evidence="1">
    <location>
        <begin position="1031"/>
        <end position="1054"/>
    </location>
</feature>
<protein>
    <recommendedName>
        <fullName evidence="2">BRCT domain-containing protein</fullName>
    </recommendedName>
</protein>
<proteinExistence type="predicted"/>
<feature type="region of interest" description="Disordered" evidence="1">
    <location>
        <begin position="1031"/>
        <end position="1081"/>
    </location>
</feature>
<gene>
    <name evidence="3" type="ORF">ABL78_0899</name>
</gene>
<dbReference type="OMA" id="QDRMFYL"/>
<accession>A0A0N0P8K3</accession>
<keyword evidence="4" id="KW-1185">Reference proteome</keyword>
<dbReference type="Proteomes" id="UP000038009">
    <property type="component" value="Unassembled WGS sequence"/>
</dbReference>
<feature type="region of interest" description="Disordered" evidence="1">
    <location>
        <begin position="215"/>
        <end position="335"/>
    </location>
</feature>
<evidence type="ECO:0000259" key="2">
    <source>
        <dbReference type="PROSITE" id="PS50172"/>
    </source>
</evidence>
<dbReference type="EMBL" id="LJSK01000012">
    <property type="protein sequence ID" value="KPI90039.1"/>
    <property type="molecule type" value="Genomic_DNA"/>
</dbReference>
<comment type="caution">
    <text evidence="3">The sequence shown here is derived from an EMBL/GenBank/DDBJ whole genome shotgun (WGS) entry which is preliminary data.</text>
</comment>
<sequence>MASPASSSLPLAGVRIFLHIRNAPTGHIKSKSGNSAKAILRAARLQVHELGASLALSEAAADLVVFHNGSPAALEALHAKYKAVVSPAYLAACLEADQRVSIAPFVVAVGDKESTAITAVARSPRGRRGSARTSASTPSQTPAVVSSNTGEKSKPTPKSSPASRSTRQASEVSKDASCTFKMAPVASTVPQPHPSRRLLLLLDDDVSVVNGNNKYASVEKSSSPAMTPQRSESRDVLSEEKLCQRASPVKVAAGASRPASLSQDVPGTEVFHEVSETPKRTPDKHLGSGNGSALHQKPQETLSGQPSHSSLNDTPSSATPKLAPPSGRGTSPLPSSLAVTQEMMTPTACASTHQQKECEEEEFLRHAVLCSTATAAVTRRRGRPRRPASAVPHTVPEIAKASEQDGGRSPLLIDDFRLYKPVKKAEKHANDPFLYSATSTQQQQQQPSTPPLLSISYSDVSSVAVTQPLTALEQPKVEPAGLHSSSRPQKNSHCSNNEAGAGQHVREGESGTLHATKRYKAEAAGKQSSTQRQRQRLLARRRSSAYHTKEKTHKESSTLQRQPHDDDSPEPPLSVTFSDVSRLQRLSDSDAAEVCVCFSLDEGEEREDEIAGSMLAVSAAQFAFLSDVVEQLGATTVGDDDQRWFRRSANGGALHVHPRKATHLVVSPDAALTPKILYFKALGIPIVTPQWVYDAIAIGGFPAVVPRLHAHPIFGDLESVVKTRNEKSVHEAVRREFIAADLLGDEDGTAVRERPAQSPFLTKSGNAFDAGAVGPPVPTMSSSTASPGGLSSTLRRLHKEVADEYVPAGEQAKRPYYRPIFQDCMFYLYVPPIDLVSASAPVKHTLQKERGNSSYLGDVAAALEQATQLIRVLGGTVTRNIASTFLDAVVDLTGFYKSTVEAGQQQQQCRALRESLSCAYHDALQRLSQIPAAYADALECKPKEAALAPPIVGISWLLYSVLQRQRADVQPFVLSAHPLSAQLAALHEGHNAAEERAGAKAEASLALRQPGDCLPDAGKAGTAVRMSVDTPTFSTSSLSTTSSSAPSPLESPPLRNSSGLTPSSSHPAHFTQESASLSPWPAVEVKPRLKCMRGPPEAEKHALQQLGTQEIAALLMATQKASSPPLCPSAHRGGKAERR</sequence>
<dbReference type="PROSITE" id="PS50172">
    <property type="entry name" value="BRCT"/>
    <property type="match status" value="1"/>
</dbReference>
<dbReference type="SUPFAM" id="SSF52113">
    <property type="entry name" value="BRCT domain"/>
    <property type="match status" value="1"/>
</dbReference>
<feature type="compositionally biased region" description="Polar residues" evidence="1">
    <location>
        <begin position="215"/>
        <end position="230"/>
    </location>
</feature>
<organism evidence="3 4">
    <name type="scientific">Leptomonas seymouri</name>
    <dbReference type="NCBI Taxonomy" id="5684"/>
    <lineage>
        <taxon>Eukaryota</taxon>
        <taxon>Discoba</taxon>
        <taxon>Euglenozoa</taxon>
        <taxon>Kinetoplastea</taxon>
        <taxon>Metakinetoplastina</taxon>
        <taxon>Trypanosomatida</taxon>
        <taxon>Trypanosomatidae</taxon>
        <taxon>Leishmaniinae</taxon>
        <taxon>Leptomonas</taxon>
    </lineage>
</organism>
<dbReference type="VEuPathDB" id="TriTrypDB:Lsey_0012_0580"/>
<feature type="domain" description="BRCT" evidence="2">
    <location>
        <begin position="625"/>
        <end position="696"/>
    </location>
</feature>
<evidence type="ECO:0000313" key="3">
    <source>
        <dbReference type="EMBL" id="KPI90039.1"/>
    </source>
</evidence>
<feature type="compositionally biased region" description="Polar residues" evidence="1">
    <location>
        <begin position="1055"/>
        <end position="1077"/>
    </location>
</feature>
<dbReference type="OrthoDB" id="244235at2759"/>
<evidence type="ECO:0000256" key="1">
    <source>
        <dbReference type="SAM" id="MobiDB-lite"/>
    </source>
</evidence>